<dbReference type="Gene3D" id="3.20.20.450">
    <property type="entry name" value="EAL domain"/>
    <property type="match status" value="1"/>
</dbReference>
<dbReference type="CDD" id="cd00130">
    <property type="entry name" value="PAS"/>
    <property type="match status" value="2"/>
</dbReference>
<dbReference type="InterPro" id="IPR001633">
    <property type="entry name" value="EAL_dom"/>
</dbReference>
<reference evidence="7 8" key="1">
    <citation type="submission" date="2023-11" db="EMBL/GenBank/DDBJ databases">
        <title>MicrobeMod: A computational toolkit for identifying prokaryotic methylation and restriction-modification with nanopore sequencing.</title>
        <authorList>
            <person name="Crits-Christoph A."/>
            <person name="Kang S.C."/>
            <person name="Lee H."/>
            <person name="Ostrov N."/>
        </authorList>
    </citation>
    <scope>NUCLEOTIDE SEQUENCE [LARGE SCALE GENOMIC DNA]</scope>
    <source>
        <strain evidence="7 8">ATCC BAA-805</strain>
    </source>
</reference>
<dbReference type="InterPro" id="IPR035919">
    <property type="entry name" value="EAL_sf"/>
</dbReference>
<dbReference type="Proteomes" id="UP001324794">
    <property type="component" value="Chromosome"/>
</dbReference>
<organism evidence="7 8">
    <name type="scientific">Vreelandella neptunia</name>
    <dbReference type="NCBI Taxonomy" id="115551"/>
    <lineage>
        <taxon>Bacteria</taxon>
        <taxon>Pseudomonadati</taxon>
        <taxon>Pseudomonadota</taxon>
        <taxon>Gammaproteobacteria</taxon>
        <taxon>Oceanospirillales</taxon>
        <taxon>Halomonadaceae</taxon>
        <taxon>Vreelandella</taxon>
    </lineage>
</organism>
<feature type="transmembrane region" description="Helical" evidence="2">
    <location>
        <begin position="168"/>
        <end position="186"/>
    </location>
</feature>
<dbReference type="InterPro" id="IPR000014">
    <property type="entry name" value="PAS"/>
</dbReference>
<feature type="domain" description="PAS" evidence="3">
    <location>
        <begin position="599"/>
        <end position="672"/>
    </location>
</feature>
<feature type="transmembrane region" description="Helical" evidence="2">
    <location>
        <begin position="198"/>
        <end position="217"/>
    </location>
</feature>
<evidence type="ECO:0000313" key="8">
    <source>
        <dbReference type="Proteomes" id="UP001324794"/>
    </source>
</evidence>
<feature type="transmembrane region" description="Helical" evidence="2">
    <location>
        <begin position="70"/>
        <end position="87"/>
    </location>
</feature>
<keyword evidence="2" id="KW-1133">Transmembrane helix</keyword>
<evidence type="ECO:0000259" key="3">
    <source>
        <dbReference type="PROSITE" id="PS50112"/>
    </source>
</evidence>
<dbReference type="PROSITE" id="PS50887">
    <property type="entry name" value="GGDEF"/>
    <property type="match status" value="1"/>
</dbReference>
<dbReference type="PANTHER" id="PTHR44757">
    <property type="entry name" value="DIGUANYLATE CYCLASE DGCP"/>
    <property type="match status" value="1"/>
</dbReference>
<dbReference type="SUPFAM" id="SSF141868">
    <property type="entry name" value="EAL domain-like"/>
    <property type="match status" value="1"/>
</dbReference>
<dbReference type="InterPro" id="IPR035965">
    <property type="entry name" value="PAS-like_dom_sf"/>
</dbReference>
<feature type="coiled-coil region" evidence="1">
    <location>
        <begin position="462"/>
        <end position="489"/>
    </location>
</feature>
<feature type="transmembrane region" description="Helical" evidence="2">
    <location>
        <begin position="12"/>
        <end position="34"/>
    </location>
</feature>
<feature type="transmembrane region" description="Helical" evidence="2">
    <location>
        <begin position="137"/>
        <end position="156"/>
    </location>
</feature>
<evidence type="ECO:0000259" key="6">
    <source>
        <dbReference type="PROSITE" id="PS50887"/>
    </source>
</evidence>
<keyword evidence="2" id="KW-0812">Transmembrane</keyword>
<dbReference type="InterPro" id="IPR029787">
    <property type="entry name" value="Nucleotide_cyclase"/>
</dbReference>
<dbReference type="NCBIfam" id="TIGR00254">
    <property type="entry name" value="GGDEF"/>
    <property type="match status" value="1"/>
</dbReference>
<feature type="domain" description="EAL" evidence="5">
    <location>
        <begin position="901"/>
        <end position="1154"/>
    </location>
</feature>
<dbReference type="CDD" id="cd01949">
    <property type="entry name" value="GGDEF"/>
    <property type="match status" value="1"/>
</dbReference>
<feature type="transmembrane region" description="Helical" evidence="2">
    <location>
        <begin position="107"/>
        <end position="125"/>
    </location>
</feature>
<evidence type="ECO:0000256" key="2">
    <source>
        <dbReference type="SAM" id="Phobius"/>
    </source>
</evidence>
<feature type="transmembrane region" description="Helical" evidence="2">
    <location>
        <begin position="40"/>
        <end position="63"/>
    </location>
</feature>
<dbReference type="Pfam" id="PF00990">
    <property type="entry name" value="GGDEF"/>
    <property type="match status" value="1"/>
</dbReference>
<feature type="domain" description="PAS" evidence="3">
    <location>
        <begin position="479"/>
        <end position="549"/>
    </location>
</feature>
<dbReference type="NCBIfam" id="TIGR00229">
    <property type="entry name" value="sensory_box"/>
    <property type="match status" value="2"/>
</dbReference>
<evidence type="ECO:0000256" key="1">
    <source>
        <dbReference type="SAM" id="Coils"/>
    </source>
</evidence>
<dbReference type="InterPro" id="IPR043128">
    <property type="entry name" value="Rev_trsase/Diguanyl_cyclase"/>
</dbReference>
<feature type="domain" description="PAC" evidence="4">
    <location>
        <begin position="675"/>
        <end position="727"/>
    </location>
</feature>
<dbReference type="Pfam" id="PF08448">
    <property type="entry name" value="PAS_4"/>
    <property type="match status" value="1"/>
</dbReference>
<feature type="domain" description="GGDEF" evidence="6">
    <location>
        <begin position="759"/>
        <end position="892"/>
    </location>
</feature>
<evidence type="ECO:0000313" key="7">
    <source>
        <dbReference type="EMBL" id="WQH11003.1"/>
    </source>
</evidence>
<dbReference type="PANTHER" id="PTHR44757:SF2">
    <property type="entry name" value="BIOFILM ARCHITECTURE MAINTENANCE PROTEIN MBAA"/>
    <property type="match status" value="1"/>
</dbReference>
<dbReference type="InterPro" id="IPR001610">
    <property type="entry name" value="PAC"/>
</dbReference>
<dbReference type="InterPro" id="IPR000700">
    <property type="entry name" value="PAS-assoc_C"/>
</dbReference>
<keyword evidence="2" id="KW-0472">Membrane</keyword>
<evidence type="ECO:0000259" key="5">
    <source>
        <dbReference type="PROSITE" id="PS50883"/>
    </source>
</evidence>
<dbReference type="InterPro" id="IPR052155">
    <property type="entry name" value="Biofilm_reg_signaling"/>
</dbReference>
<sequence length="1165" mass="129702">MEVNNRELALQTGLLMLLVSTVVIGAGGFLLGFFPDVHQSQLLALLPDSALVILFCGLGLSAIMAGFERFRKATAVALAVVASYTLIHNALDPSYHAASLLSGHQRLPSQAAPILLMAAFCLWVGPQGRWQRRIWQLGGLFLWTVGCITIAAHNGWPAPAWLPRASALIPGLIGFLFGIAMIMVSLHVPHLKTSLSSAAVFAGIIGVSLSMSGWFLVSWNQQEDMRQNAQQNLEGIAVNIDQMLTSRTIVLERLTERWRQVFSDPTSRSREVERYWTDYPSILAIAYFNPVANDIWRRSRHESAQRWLDNQLNTLATLTWLNQQRNVIQWSFPDYERPTLALLSIKQQERPYQLVAAIDIARLIKRETGVVNGTYSLHITHANGSLLNEGNGLLPTSSPGSLPPMLAEQTLVLPGGTIINLAISELPNPPLELTHFIAAGVGIGGLLLTYQLVFSFALISARAQRSHELSKAKETLEDSEQRFRSLFTQNPDAVFSLDLSGYHLSVNRSLLTLLEIDETQIIGSHWKDFVPPEHHLTVDAAFQKALMGIAQRFDLEVINQQGNARQLDMSFLPTIVSGQVVGVYGIAKEMTALRQKESQLRIYQRSLEASSNGILICEAQQTDYPILYVNSAFVTVTGYSLEEVKGRNFRFLQGPDTDPQQIADIQHALERKLDITLTLRNYRKNGQAFWNNLFLSPVRSPDGQVTHFVGSINDISERRDHENALAFHATHDVLTGLGNRALFEDHLRHDVELARRHKQQLAVLFIDLDEFKPINDTLGHSIGDQVLINVARRLEQAIRPSDTLCRFGGDEFVLLLPDLDSPQQAEEIAGRLLEALAQPYRIERHELHLSASIGIALNDKELSHPEELLQQADMAMYKAKQQGRNALQTFTQDINQKLTQRVTLRNDLQEAILNEQFELHYQPLLTITGAVQGFEALVRWNHPIKGAISPALFIPIAEETGQIIALSQWVIERAARDFLTLQPQLSSHCRISVNLSPMQFHRPSFLSSLSTTLEATGLSATSLELELTEGILMNDTDAAIDTLHALRAMGISVAIDDFGTGFSSLSYLRHLPVDKVKIDRSFINNIANNSKDAAIVQGIVALAHHLELTVVAEGVETTQQHQQLVELQCDVFQGFLFARPMPFKALCEWLTEKQGSIKATSAARQ</sequence>
<proteinExistence type="predicted"/>
<dbReference type="SMART" id="SM00091">
    <property type="entry name" value="PAS"/>
    <property type="match status" value="2"/>
</dbReference>
<dbReference type="Gene3D" id="3.30.450.20">
    <property type="entry name" value="PAS domain"/>
    <property type="match status" value="2"/>
</dbReference>
<dbReference type="SMART" id="SM00267">
    <property type="entry name" value="GGDEF"/>
    <property type="match status" value="1"/>
</dbReference>
<dbReference type="RefSeq" id="WP_133732738.1">
    <property type="nucleotide sequence ID" value="NZ_CP140255.1"/>
</dbReference>
<name>A0ABZ0YGI5_9GAMM</name>
<dbReference type="SMART" id="SM00086">
    <property type="entry name" value="PAC"/>
    <property type="match status" value="1"/>
</dbReference>
<dbReference type="InterPro" id="IPR013656">
    <property type="entry name" value="PAS_4"/>
</dbReference>
<accession>A0ABZ0YGI5</accession>
<gene>
    <name evidence="7" type="ORF">SR894_12600</name>
</gene>
<dbReference type="SUPFAM" id="SSF55073">
    <property type="entry name" value="Nucleotide cyclase"/>
    <property type="match status" value="1"/>
</dbReference>
<dbReference type="EMBL" id="CP140255">
    <property type="protein sequence ID" value="WQH11003.1"/>
    <property type="molecule type" value="Genomic_DNA"/>
</dbReference>
<dbReference type="SUPFAM" id="SSF55785">
    <property type="entry name" value="PYP-like sensor domain (PAS domain)"/>
    <property type="match status" value="2"/>
</dbReference>
<dbReference type="PROSITE" id="PS50113">
    <property type="entry name" value="PAC"/>
    <property type="match status" value="1"/>
</dbReference>
<dbReference type="Pfam" id="PF13426">
    <property type="entry name" value="PAS_9"/>
    <property type="match status" value="1"/>
</dbReference>
<dbReference type="SMART" id="SM00052">
    <property type="entry name" value="EAL"/>
    <property type="match status" value="1"/>
</dbReference>
<dbReference type="PROSITE" id="PS50883">
    <property type="entry name" value="EAL"/>
    <property type="match status" value="1"/>
</dbReference>
<keyword evidence="8" id="KW-1185">Reference proteome</keyword>
<protein>
    <submittedName>
        <fullName evidence="7">EAL domain-containing protein</fullName>
    </submittedName>
</protein>
<evidence type="ECO:0000259" key="4">
    <source>
        <dbReference type="PROSITE" id="PS50113"/>
    </source>
</evidence>
<dbReference type="PROSITE" id="PS50112">
    <property type="entry name" value="PAS"/>
    <property type="match status" value="2"/>
</dbReference>
<dbReference type="Pfam" id="PF00563">
    <property type="entry name" value="EAL"/>
    <property type="match status" value="1"/>
</dbReference>
<dbReference type="Gene3D" id="3.30.70.270">
    <property type="match status" value="1"/>
</dbReference>
<dbReference type="CDD" id="cd01948">
    <property type="entry name" value="EAL"/>
    <property type="match status" value="1"/>
</dbReference>
<dbReference type="InterPro" id="IPR000160">
    <property type="entry name" value="GGDEF_dom"/>
</dbReference>
<keyword evidence="1" id="KW-0175">Coiled coil</keyword>